<dbReference type="PANTHER" id="PTHR30353:SF0">
    <property type="entry name" value="TRANSMEMBRANE PROTEIN"/>
    <property type="match status" value="1"/>
</dbReference>
<feature type="transmembrane region" description="Helical" evidence="7">
    <location>
        <begin position="154"/>
        <end position="175"/>
    </location>
</feature>
<evidence type="ECO:0000256" key="5">
    <source>
        <dbReference type="ARBA" id="ARBA00022989"/>
    </source>
</evidence>
<accession>A0A2S9H0S3</accession>
<comment type="caution">
    <text evidence="9">The sequence shown here is derived from an EMBL/GenBank/DDBJ whole genome shotgun (WGS) entry which is preliminary data.</text>
</comment>
<protein>
    <submittedName>
        <fullName evidence="9">Putative membrane-associated protein</fullName>
    </submittedName>
</protein>
<evidence type="ECO:0000256" key="2">
    <source>
        <dbReference type="ARBA" id="ARBA00010792"/>
    </source>
</evidence>
<feature type="transmembrane region" description="Helical" evidence="7">
    <location>
        <begin position="21"/>
        <end position="48"/>
    </location>
</feature>
<dbReference type="AlphaFoldDB" id="A0A2S9H0S3"/>
<dbReference type="Pfam" id="PF09335">
    <property type="entry name" value="VTT_dom"/>
    <property type="match status" value="1"/>
</dbReference>
<reference evidence="9 10" key="1">
    <citation type="submission" date="2018-02" db="EMBL/GenBank/DDBJ databases">
        <title>Solimicrobium silvestre gen. nov., sp. nov., isolated from alpine forest soil.</title>
        <authorList>
            <person name="Margesin R."/>
            <person name="Albuquerque L."/>
            <person name="Zhang D.-C."/>
            <person name="Froufe H.J.C."/>
            <person name="Severino R."/>
            <person name="Roxo I."/>
            <person name="Egas C."/>
            <person name="Da Costa M.S."/>
        </authorList>
    </citation>
    <scope>NUCLEOTIDE SEQUENCE [LARGE SCALE GENOMIC DNA]</scope>
    <source>
        <strain evidence="9 10">S20-91</strain>
    </source>
</reference>
<dbReference type="InterPro" id="IPR032818">
    <property type="entry name" value="DedA-like"/>
</dbReference>
<evidence type="ECO:0000313" key="10">
    <source>
        <dbReference type="Proteomes" id="UP000237839"/>
    </source>
</evidence>
<keyword evidence="3 7" id="KW-1003">Cell membrane</keyword>
<keyword evidence="4 7" id="KW-0812">Transmembrane</keyword>
<dbReference type="RefSeq" id="WP_105531249.1">
    <property type="nucleotide sequence ID" value="NZ_PUGF01000006.1"/>
</dbReference>
<proteinExistence type="inferred from homology"/>
<dbReference type="GO" id="GO:0005886">
    <property type="term" value="C:plasma membrane"/>
    <property type="evidence" value="ECO:0007669"/>
    <property type="project" value="UniProtKB-SubCell"/>
</dbReference>
<dbReference type="InterPro" id="IPR032816">
    <property type="entry name" value="VTT_dom"/>
</dbReference>
<evidence type="ECO:0000256" key="6">
    <source>
        <dbReference type="ARBA" id="ARBA00023136"/>
    </source>
</evidence>
<comment type="subcellular location">
    <subcellularLocation>
        <location evidence="1 7">Cell membrane</location>
        <topology evidence="1 7">Multi-pass membrane protein</topology>
    </subcellularLocation>
</comment>
<evidence type="ECO:0000256" key="3">
    <source>
        <dbReference type="ARBA" id="ARBA00022475"/>
    </source>
</evidence>
<evidence type="ECO:0000256" key="7">
    <source>
        <dbReference type="RuleBase" id="RU367016"/>
    </source>
</evidence>
<feature type="transmembrane region" description="Helical" evidence="7">
    <location>
        <begin position="187"/>
        <end position="208"/>
    </location>
</feature>
<keyword evidence="5 7" id="KW-1133">Transmembrane helix</keyword>
<organism evidence="9 10">
    <name type="scientific">Solimicrobium silvestre</name>
    <dbReference type="NCBI Taxonomy" id="2099400"/>
    <lineage>
        <taxon>Bacteria</taxon>
        <taxon>Pseudomonadati</taxon>
        <taxon>Pseudomonadota</taxon>
        <taxon>Betaproteobacteria</taxon>
        <taxon>Burkholderiales</taxon>
        <taxon>Oxalobacteraceae</taxon>
        <taxon>Solimicrobium</taxon>
    </lineage>
</organism>
<feature type="transmembrane region" description="Helical" evidence="7">
    <location>
        <begin position="68"/>
        <end position="89"/>
    </location>
</feature>
<evidence type="ECO:0000256" key="1">
    <source>
        <dbReference type="ARBA" id="ARBA00004651"/>
    </source>
</evidence>
<evidence type="ECO:0000256" key="4">
    <source>
        <dbReference type="ARBA" id="ARBA00022692"/>
    </source>
</evidence>
<dbReference type="OrthoDB" id="9813426at2"/>
<sequence>MDFMQFFNMILHVDKTLGLFIAQYGTLIYVILFAIVFCETGLIVLPFLPGDSLLFIAGTFCATGAIDPWLLCVLLITAAILGNTVNYWVGSAIGHKVYERDYAWLDKDALKKTHSFYEKHGGKTIVLARFIPIVRTFAPFVAGVSDMTHKNFQIFNVIGAVIWVVLLVMAGFFLGDIPILRDHLNTVVLIGVGAAVVPLLLGAAWKLFKNLTAN</sequence>
<gene>
    <name evidence="9" type="ORF">S2091_1583</name>
</gene>
<dbReference type="EMBL" id="PUGF01000006">
    <property type="protein sequence ID" value="PRC93582.1"/>
    <property type="molecule type" value="Genomic_DNA"/>
</dbReference>
<evidence type="ECO:0000313" key="9">
    <source>
        <dbReference type="EMBL" id="PRC93582.1"/>
    </source>
</evidence>
<keyword evidence="10" id="KW-1185">Reference proteome</keyword>
<feature type="domain" description="VTT" evidence="8">
    <location>
        <begin position="48"/>
        <end position="171"/>
    </location>
</feature>
<dbReference type="Proteomes" id="UP000237839">
    <property type="component" value="Unassembled WGS sequence"/>
</dbReference>
<keyword evidence="6 7" id="KW-0472">Membrane</keyword>
<comment type="similarity">
    <text evidence="2 7">Belongs to the DedA family.</text>
</comment>
<evidence type="ECO:0000259" key="8">
    <source>
        <dbReference type="Pfam" id="PF09335"/>
    </source>
</evidence>
<name>A0A2S9H0S3_9BURK</name>
<dbReference type="PANTHER" id="PTHR30353">
    <property type="entry name" value="INNER MEMBRANE PROTEIN DEDA-RELATED"/>
    <property type="match status" value="1"/>
</dbReference>